<gene>
    <name evidence="2" type="ORF">ATANTOWER_019060</name>
</gene>
<evidence type="ECO:0000256" key="1">
    <source>
        <dbReference type="SAM" id="SignalP"/>
    </source>
</evidence>
<evidence type="ECO:0000313" key="3">
    <source>
        <dbReference type="Proteomes" id="UP001345963"/>
    </source>
</evidence>
<keyword evidence="3" id="KW-1185">Reference proteome</keyword>
<dbReference type="EMBL" id="JAHUTI010043319">
    <property type="protein sequence ID" value="MED6246513.1"/>
    <property type="molecule type" value="Genomic_DNA"/>
</dbReference>
<reference evidence="2 3" key="1">
    <citation type="submission" date="2021-07" db="EMBL/GenBank/DDBJ databases">
        <authorList>
            <person name="Palmer J.M."/>
        </authorList>
    </citation>
    <scope>NUCLEOTIDE SEQUENCE [LARGE SCALE GENOMIC DNA]</scope>
    <source>
        <strain evidence="2 3">AT_MEX2019</strain>
        <tissue evidence="2">Muscle</tissue>
    </source>
</reference>
<accession>A0ABU7B806</accession>
<protein>
    <recommendedName>
        <fullName evidence="4">Secreted protein</fullName>
    </recommendedName>
</protein>
<feature type="chain" id="PRO_5046591159" description="Secreted protein" evidence="1">
    <location>
        <begin position="19"/>
        <end position="206"/>
    </location>
</feature>
<name>A0ABU7B806_9TELE</name>
<sequence>MASCKVWTGVIGLTFVLAIRLFLCPQQAEKDATPHQRRWTPDGMHLRPIGGEDTRHPFLQNYWYCYVHDTAKARNKNDCYVCSLMPTHSQGPTVYAQPMNISQAKCAASFAGIGFQYYQLKINDSDPFAPGLKNNTCDTMFWVDFDTLKQNTTIPFTVHLKEDPTRFNHTMCYEQNRDTILTGNTTNCRQALVGGEGAPVNTGVGQ</sequence>
<evidence type="ECO:0008006" key="4">
    <source>
        <dbReference type="Google" id="ProtNLM"/>
    </source>
</evidence>
<organism evidence="2 3">
    <name type="scientific">Ataeniobius toweri</name>
    <dbReference type="NCBI Taxonomy" id="208326"/>
    <lineage>
        <taxon>Eukaryota</taxon>
        <taxon>Metazoa</taxon>
        <taxon>Chordata</taxon>
        <taxon>Craniata</taxon>
        <taxon>Vertebrata</taxon>
        <taxon>Euteleostomi</taxon>
        <taxon>Actinopterygii</taxon>
        <taxon>Neopterygii</taxon>
        <taxon>Teleostei</taxon>
        <taxon>Neoteleostei</taxon>
        <taxon>Acanthomorphata</taxon>
        <taxon>Ovalentaria</taxon>
        <taxon>Atherinomorphae</taxon>
        <taxon>Cyprinodontiformes</taxon>
        <taxon>Goodeidae</taxon>
        <taxon>Ataeniobius</taxon>
    </lineage>
</organism>
<keyword evidence="1" id="KW-0732">Signal</keyword>
<proteinExistence type="predicted"/>
<comment type="caution">
    <text evidence="2">The sequence shown here is derived from an EMBL/GenBank/DDBJ whole genome shotgun (WGS) entry which is preliminary data.</text>
</comment>
<dbReference type="Proteomes" id="UP001345963">
    <property type="component" value="Unassembled WGS sequence"/>
</dbReference>
<feature type="signal peptide" evidence="1">
    <location>
        <begin position="1"/>
        <end position="18"/>
    </location>
</feature>
<evidence type="ECO:0000313" key="2">
    <source>
        <dbReference type="EMBL" id="MED6246513.1"/>
    </source>
</evidence>